<sequence>MHYFKNYLLLACGVLAAAFTASAQTPGDTVKYNHSDLFGPITWPTTSNGTRSAAGKPGPNYWQNRADYLIHATLNEADQDTTITGDVTITYTNNSPDNMDYLWLMLDQNLFRPDSRGAAVTPYTGDRFDVKGFSRGGVKVSSVTVTYKGQTYTVTPVITDARMQVRLNKALGGNGDKIQVKVNYEFSIPFYGADRMGRKKFKQGYVYEIAQWYPRMCVYDDAEGWNTLPYMGLGEFYCDYGDYDYYITAPANMIVAGSGDLLNEKDVLTSTQQKRLAEARNSDKTVTIVSESEVGAPETRPAKGKLTWHFKMENTRDVSWAASTAFIWDAAKVNLPSGRKCISQSVYPVESAGIHAWGRSTEYLKNSIEIYSKAYIEYPWNSAVNVSGVALGMEYPGIIFCLSGLKDGGLWGDVTHEIGHNWFPMIVGSNERKYMWQDEGFNTFINQYSTMMFNNGEYAPKGPNGQPSMYGAGHAQQVLRSYIRSNDPLMTPSEAIGLNDYGQYYNKTALGLDLLRDVVLGPERFDYAFHEYIKNWAMKHPLPYDFFRAMNDAAGEDLNWFFKPWFFTTWKLDQAIDGVTYPGGNPANGAIIEISNKEKMAMPVELKITLANGKVEMLDLPVNVFQRNGVWKFKYPSTQAIRSIIIDPEHKLPDVDLKNNVYKAE</sequence>
<evidence type="ECO:0000313" key="3">
    <source>
        <dbReference type="EMBL" id="MFD2871193.1"/>
    </source>
</evidence>
<organism evidence="3 4">
    <name type="scientific">Mucilaginibacter ximonensis</name>
    <dbReference type="NCBI Taxonomy" id="538021"/>
    <lineage>
        <taxon>Bacteria</taxon>
        <taxon>Pseudomonadati</taxon>
        <taxon>Bacteroidota</taxon>
        <taxon>Sphingobacteriia</taxon>
        <taxon>Sphingobacteriales</taxon>
        <taxon>Sphingobacteriaceae</taxon>
        <taxon>Mucilaginibacter</taxon>
    </lineage>
</organism>
<feature type="signal peptide" evidence="1">
    <location>
        <begin position="1"/>
        <end position="23"/>
    </location>
</feature>
<dbReference type="RefSeq" id="WP_377181634.1">
    <property type="nucleotide sequence ID" value="NZ_JBHUPD010000001.1"/>
</dbReference>
<evidence type="ECO:0000256" key="1">
    <source>
        <dbReference type="SAM" id="SignalP"/>
    </source>
</evidence>
<dbReference type="EC" id="3.4.11.-" evidence="3"/>
<feature type="chain" id="PRO_5047187997" evidence="1">
    <location>
        <begin position="24"/>
        <end position="665"/>
    </location>
</feature>
<protein>
    <submittedName>
        <fullName evidence="3">M1 family metallopeptidase</fullName>
        <ecNumber evidence="3">3.4.11.-</ecNumber>
    </submittedName>
</protein>
<accession>A0ABW5Y791</accession>
<comment type="caution">
    <text evidence="3">The sequence shown here is derived from an EMBL/GenBank/DDBJ whole genome shotgun (WGS) entry which is preliminary data.</text>
</comment>
<evidence type="ECO:0000313" key="4">
    <source>
        <dbReference type="Proteomes" id="UP001597557"/>
    </source>
</evidence>
<keyword evidence="3" id="KW-0031">Aminopeptidase</keyword>
<dbReference type="Proteomes" id="UP001597557">
    <property type="component" value="Unassembled WGS sequence"/>
</dbReference>
<dbReference type="Pfam" id="PF01433">
    <property type="entry name" value="Peptidase_M1"/>
    <property type="match status" value="1"/>
</dbReference>
<dbReference type="InterPro" id="IPR014782">
    <property type="entry name" value="Peptidase_M1_dom"/>
</dbReference>
<dbReference type="InterPro" id="IPR027268">
    <property type="entry name" value="Peptidase_M4/M1_CTD_sf"/>
</dbReference>
<keyword evidence="3" id="KW-0645">Protease</keyword>
<evidence type="ECO:0000259" key="2">
    <source>
        <dbReference type="Pfam" id="PF01433"/>
    </source>
</evidence>
<dbReference type="SUPFAM" id="SSF55486">
    <property type="entry name" value="Metalloproteases ('zincins'), catalytic domain"/>
    <property type="match status" value="1"/>
</dbReference>
<dbReference type="EMBL" id="JBHUPD010000001">
    <property type="protein sequence ID" value="MFD2871193.1"/>
    <property type="molecule type" value="Genomic_DNA"/>
</dbReference>
<proteinExistence type="predicted"/>
<dbReference type="Gene3D" id="1.10.390.10">
    <property type="entry name" value="Neutral Protease Domain 2"/>
    <property type="match status" value="1"/>
</dbReference>
<reference evidence="4" key="1">
    <citation type="journal article" date="2019" name="Int. J. Syst. Evol. Microbiol.">
        <title>The Global Catalogue of Microorganisms (GCM) 10K type strain sequencing project: providing services to taxonomists for standard genome sequencing and annotation.</title>
        <authorList>
            <consortium name="The Broad Institute Genomics Platform"/>
            <consortium name="The Broad Institute Genome Sequencing Center for Infectious Disease"/>
            <person name="Wu L."/>
            <person name="Ma J."/>
        </authorList>
    </citation>
    <scope>NUCLEOTIDE SEQUENCE [LARGE SCALE GENOMIC DNA]</scope>
    <source>
        <strain evidence="4">KCTC 22437</strain>
    </source>
</reference>
<keyword evidence="4" id="KW-1185">Reference proteome</keyword>
<dbReference type="GO" id="GO:0004177">
    <property type="term" value="F:aminopeptidase activity"/>
    <property type="evidence" value="ECO:0007669"/>
    <property type="project" value="UniProtKB-KW"/>
</dbReference>
<name>A0ABW5Y791_9SPHI</name>
<gene>
    <name evidence="3" type="ORF">ACFS5N_01860</name>
</gene>
<keyword evidence="3" id="KW-0378">Hydrolase</keyword>
<feature type="domain" description="Peptidase M1 membrane alanine aminopeptidase" evidence="2">
    <location>
        <begin position="414"/>
        <end position="565"/>
    </location>
</feature>
<keyword evidence="1" id="KW-0732">Signal</keyword>
<dbReference type="CDD" id="cd09604">
    <property type="entry name" value="M1_APN_like"/>
    <property type="match status" value="1"/>
</dbReference>